<keyword evidence="2" id="KW-1185">Reference proteome</keyword>
<reference evidence="1" key="1">
    <citation type="submission" date="2021-06" db="EMBL/GenBank/DDBJ databases">
        <authorList>
            <person name="Hodson N. C."/>
            <person name="Mongue J. A."/>
            <person name="Jaron S. K."/>
        </authorList>
    </citation>
    <scope>NUCLEOTIDE SEQUENCE</scope>
</reference>
<dbReference type="AlphaFoldDB" id="A0A8J2JWD1"/>
<organism evidence="1 2">
    <name type="scientific">Allacma fusca</name>
    <dbReference type="NCBI Taxonomy" id="39272"/>
    <lineage>
        <taxon>Eukaryota</taxon>
        <taxon>Metazoa</taxon>
        <taxon>Ecdysozoa</taxon>
        <taxon>Arthropoda</taxon>
        <taxon>Hexapoda</taxon>
        <taxon>Collembola</taxon>
        <taxon>Symphypleona</taxon>
        <taxon>Sminthuridae</taxon>
        <taxon>Allacma</taxon>
    </lineage>
</organism>
<sequence>ALDGILASCSYGFMDQSFT</sequence>
<feature type="non-terminal residue" evidence="1">
    <location>
        <position position="19"/>
    </location>
</feature>
<feature type="non-terminal residue" evidence="1">
    <location>
        <position position="1"/>
    </location>
</feature>
<dbReference type="EMBL" id="CAJVCH010167150">
    <property type="protein sequence ID" value="CAG7728708.1"/>
    <property type="molecule type" value="Genomic_DNA"/>
</dbReference>
<evidence type="ECO:0000313" key="2">
    <source>
        <dbReference type="Proteomes" id="UP000708208"/>
    </source>
</evidence>
<protein>
    <submittedName>
        <fullName evidence="1">Uncharacterized protein</fullName>
    </submittedName>
</protein>
<gene>
    <name evidence="1" type="ORF">AFUS01_LOCUS17469</name>
</gene>
<accession>A0A8J2JWD1</accession>
<dbReference type="Proteomes" id="UP000708208">
    <property type="component" value="Unassembled WGS sequence"/>
</dbReference>
<evidence type="ECO:0000313" key="1">
    <source>
        <dbReference type="EMBL" id="CAG7728708.1"/>
    </source>
</evidence>
<proteinExistence type="predicted"/>
<comment type="caution">
    <text evidence="1">The sequence shown here is derived from an EMBL/GenBank/DDBJ whole genome shotgun (WGS) entry which is preliminary data.</text>
</comment>
<name>A0A8J2JWD1_9HEXA</name>